<comment type="similarity">
    <text evidence="3">Belongs to the glycine N-acyltransferase family.</text>
</comment>
<dbReference type="GO" id="GO:0047961">
    <property type="term" value="F:glycine N-acyltransferase activity"/>
    <property type="evidence" value="ECO:0007669"/>
    <property type="project" value="InterPro"/>
</dbReference>
<proteinExistence type="inferred from homology"/>
<reference evidence="6" key="2">
    <citation type="submission" date="2025-08" db="UniProtKB">
        <authorList>
            <consortium name="Ensembl"/>
        </authorList>
    </citation>
    <scope>IDENTIFICATION</scope>
</reference>
<evidence type="ECO:0000259" key="4">
    <source>
        <dbReference type="Pfam" id="PF06021"/>
    </source>
</evidence>
<dbReference type="InterPro" id="IPR013652">
    <property type="entry name" value="Glycine_N-acyltransferase_C"/>
</dbReference>
<dbReference type="EMBL" id="AHAT01009844">
    <property type="status" value="NOT_ANNOTATED_CDS"/>
    <property type="molecule type" value="Genomic_DNA"/>
</dbReference>
<protein>
    <recommendedName>
        <fullName evidence="3">Glycine N-acyltransferase-like protein</fullName>
        <ecNumber evidence="3">2.3.1.-</ecNumber>
    </recommendedName>
</protein>
<dbReference type="GO" id="GO:0005739">
    <property type="term" value="C:mitochondrion"/>
    <property type="evidence" value="ECO:0007669"/>
    <property type="project" value="InterPro"/>
</dbReference>
<dbReference type="InterPro" id="IPR015938">
    <property type="entry name" value="Glycine_N-acyltransferase_N"/>
</dbReference>
<name>W5MJE7_LEPOC</name>
<dbReference type="PANTHER" id="PTHR15298:SF17">
    <property type="entry name" value="GLYCINE N-ACYLTRANSFERASE-LIKE PROTEIN"/>
    <property type="match status" value="1"/>
</dbReference>
<dbReference type="GO" id="GO:0016410">
    <property type="term" value="F:N-acyltransferase activity"/>
    <property type="evidence" value="ECO:0000318"/>
    <property type="project" value="GO_Central"/>
</dbReference>
<dbReference type="Pfam" id="PF06021">
    <property type="entry name" value="Gly_acyl_tr_N"/>
    <property type="match status" value="1"/>
</dbReference>
<dbReference type="InParanoid" id="W5MJE7"/>
<dbReference type="InterPro" id="IPR010313">
    <property type="entry name" value="Glycine_N-acyltransferase"/>
</dbReference>
<evidence type="ECO:0000313" key="6">
    <source>
        <dbReference type="Ensembl" id="ENSLOCP00000008506.1"/>
    </source>
</evidence>
<sequence length="282" mass="31913">MLVLKSFKDLSALKNILLKQIPQSITVYGGLLHIMNSNRCSLEICVDSWPNFNTVICRRQNKVLTSHPVQFPNLCTMFTKDLENLRAMLMDDRVIDWTQDTIVRGIPHTYCDLIKEAATSSGMDVKEFKDYSQMVHHNPGSILHNESDPTLKISSLQVSHAELVVKPFAYSGSDLTLSHVRSCIQHLPSACILDDSGNPVSWSFSDELCEMRMAFTLPEYRRTGHMKTVFTALIKQIHAMGFPVYGHVAEENTTAINMFKSFNYTFVPGKHAIKILVFKRAS</sequence>
<dbReference type="OMA" id="MENEWKF"/>
<dbReference type="EMBL" id="AHAT01009847">
    <property type="status" value="NOT_ANNOTATED_CDS"/>
    <property type="molecule type" value="Genomic_DNA"/>
</dbReference>
<dbReference type="Proteomes" id="UP000018468">
    <property type="component" value="Linkage group LG25"/>
</dbReference>
<dbReference type="EC" id="2.3.1.-" evidence="3"/>
<dbReference type="GeneTree" id="ENSGT00950000183133"/>
<keyword evidence="2 3" id="KW-0012">Acyltransferase</keyword>
<dbReference type="PANTHER" id="PTHR15298">
    <property type="entry name" value="L-COA N-ACYLTRANSFERASE-RELATED"/>
    <property type="match status" value="1"/>
</dbReference>
<accession>W5MJE7</accession>
<organism evidence="6 7">
    <name type="scientific">Lepisosteus oculatus</name>
    <name type="common">Spotted gar</name>
    <dbReference type="NCBI Taxonomy" id="7918"/>
    <lineage>
        <taxon>Eukaryota</taxon>
        <taxon>Metazoa</taxon>
        <taxon>Chordata</taxon>
        <taxon>Craniata</taxon>
        <taxon>Vertebrata</taxon>
        <taxon>Euteleostomi</taxon>
        <taxon>Actinopterygii</taxon>
        <taxon>Neopterygii</taxon>
        <taxon>Holostei</taxon>
        <taxon>Semionotiformes</taxon>
        <taxon>Lepisosteidae</taxon>
        <taxon>Lepisosteus</taxon>
    </lineage>
</organism>
<keyword evidence="7" id="KW-1185">Reference proteome</keyword>
<dbReference type="EMBL" id="AHAT01009845">
    <property type="status" value="NOT_ANNOTATED_CDS"/>
    <property type="molecule type" value="Genomic_DNA"/>
</dbReference>
<dbReference type="eggNOG" id="ENOG502RFRQ">
    <property type="taxonomic scope" value="Eukaryota"/>
</dbReference>
<evidence type="ECO:0000256" key="2">
    <source>
        <dbReference type="ARBA" id="ARBA00023315"/>
    </source>
</evidence>
<dbReference type="OrthoDB" id="61870at2759"/>
<dbReference type="Bgee" id="ENSLOCG00000007027">
    <property type="expression patterns" value="Expressed in mesonephros and 5 other cell types or tissues"/>
</dbReference>
<evidence type="ECO:0000256" key="3">
    <source>
        <dbReference type="RuleBase" id="RU368002"/>
    </source>
</evidence>
<dbReference type="EMBL" id="AHAT01009850">
    <property type="status" value="NOT_ANNOTATED_CDS"/>
    <property type="molecule type" value="Genomic_DNA"/>
</dbReference>
<dbReference type="Gene3D" id="3.40.630.30">
    <property type="match status" value="1"/>
</dbReference>
<dbReference type="Pfam" id="PF08444">
    <property type="entry name" value="Gly_acyl_tr_C"/>
    <property type="match status" value="1"/>
</dbReference>
<feature type="domain" description="Glycine N-acyltransferase N-terminal" evidence="4">
    <location>
        <begin position="1"/>
        <end position="188"/>
    </location>
</feature>
<dbReference type="SUPFAM" id="SSF55729">
    <property type="entry name" value="Acyl-CoA N-acyltransferases (Nat)"/>
    <property type="match status" value="1"/>
</dbReference>
<feature type="domain" description="Glycine N-acyltransferase C-terminal" evidence="5">
    <location>
        <begin position="190"/>
        <end position="268"/>
    </location>
</feature>
<keyword evidence="1 3" id="KW-0808">Transferase</keyword>
<reference evidence="7" key="1">
    <citation type="submission" date="2011-12" db="EMBL/GenBank/DDBJ databases">
        <title>The Draft Genome of Lepisosteus oculatus.</title>
        <authorList>
            <consortium name="The Broad Institute Genome Assembly &amp; Analysis Group"/>
            <consortium name="Computational R&amp;D Group"/>
            <consortium name="and Sequencing Platform"/>
            <person name="Di Palma F."/>
            <person name="Alfoldi J."/>
            <person name="Johnson J."/>
            <person name="Berlin A."/>
            <person name="Gnerre S."/>
            <person name="Jaffe D."/>
            <person name="MacCallum I."/>
            <person name="Young S."/>
            <person name="Walker B.J."/>
            <person name="Lander E.S."/>
            <person name="Lindblad-Toh K."/>
        </authorList>
    </citation>
    <scope>NUCLEOTIDE SEQUENCE [LARGE SCALE GENOMIC DNA]</scope>
</reference>
<dbReference type="EMBL" id="AHAT01009849">
    <property type="status" value="NOT_ANNOTATED_CDS"/>
    <property type="molecule type" value="Genomic_DNA"/>
</dbReference>
<dbReference type="EMBL" id="AHAT01009846">
    <property type="status" value="NOT_ANNOTATED_CDS"/>
    <property type="molecule type" value="Genomic_DNA"/>
</dbReference>
<reference evidence="6" key="3">
    <citation type="submission" date="2025-09" db="UniProtKB">
        <authorList>
            <consortium name="Ensembl"/>
        </authorList>
    </citation>
    <scope>IDENTIFICATION</scope>
</reference>
<dbReference type="AlphaFoldDB" id="W5MJE7"/>
<dbReference type="EMBL" id="AHAT01009848">
    <property type="status" value="NOT_ANNOTATED_CDS"/>
    <property type="molecule type" value="Genomic_DNA"/>
</dbReference>
<dbReference type="Ensembl" id="ENSLOCT00000008516.1">
    <property type="protein sequence ID" value="ENSLOCP00000008506.1"/>
    <property type="gene ID" value="ENSLOCG00000007027.1"/>
</dbReference>
<evidence type="ECO:0000259" key="5">
    <source>
        <dbReference type="Pfam" id="PF08444"/>
    </source>
</evidence>
<evidence type="ECO:0000313" key="7">
    <source>
        <dbReference type="Proteomes" id="UP000018468"/>
    </source>
</evidence>
<evidence type="ECO:0000256" key="1">
    <source>
        <dbReference type="ARBA" id="ARBA00022679"/>
    </source>
</evidence>
<dbReference type="InterPro" id="IPR016181">
    <property type="entry name" value="Acyl_CoA_acyltransferase"/>
</dbReference>